<keyword evidence="2" id="KW-0472">Membrane</keyword>
<protein>
    <submittedName>
        <fullName evidence="3">Uncharacterized protein</fullName>
    </submittedName>
</protein>
<evidence type="ECO:0000313" key="4">
    <source>
        <dbReference type="Proteomes" id="UP000321577"/>
    </source>
</evidence>
<feature type="region of interest" description="Disordered" evidence="1">
    <location>
        <begin position="1"/>
        <end position="23"/>
    </location>
</feature>
<feature type="transmembrane region" description="Helical" evidence="2">
    <location>
        <begin position="68"/>
        <end position="85"/>
    </location>
</feature>
<sequence>MSSPDPYPSPDTTQPDAPQGQPVDPQVAAAWVQRMQSQQSFPGALIGGILGAVGGAAAWAAITIATKFQIGFMAIGVGILVGLLVRKMGRGMAPVYGIIGAVFALLGCVAGNLLTSCWFIAENNHEAFTSVLASLTPDIITGILSATFDGMDLLFYGIAVYEGYKLSFRQFTQEDLAGMQ</sequence>
<proteinExistence type="predicted"/>
<accession>A0A512MEI4</accession>
<gene>
    <name evidence="3" type="ORF">BGE01nite_44090</name>
</gene>
<reference evidence="3 4" key="1">
    <citation type="submission" date="2019-07" db="EMBL/GenBank/DDBJ databases">
        <title>Whole genome shotgun sequence of Brevifollis gellanilyticus NBRC 108608.</title>
        <authorList>
            <person name="Hosoyama A."/>
            <person name="Uohara A."/>
            <person name="Ohji S."/>
            <person name="Ichikawa N."/>
        </authorList>
    </citation>
    <scope>NUCLEOTIDE SEQUENCE [LARGE SCALE GENOMIC DNA]</scope>
    <source>
        <strain evidence="3 4">NBRC 108608</strain>
    </source>
</reference>
<dbReference type="RefSeq" id="WP_218033065.1">
    <property type="nucleotide sequence ID" value="NZ_BKAG01000042.1"/>
</dbReference>
<dbReference type="AlphaFoldDB" id="A0A512MEI4"/>
<name>A0A512MEI4_9BACT</name>
<keyword evidence="4" id="KW-1185">Reference proteome</keyword>
<evidence type="ECO:0000256" key="1">
    <source>
        <dbReference type="SAM" id="MobiDB-lite"/>
    </source>
</evidence>
<evidence type="ECO:0000313" key="3">
    <source>
        <dbReference type="EMBL" id="GEP45118.1"/>
    </source>
</evidence>
<keyword evidence="2" id="KW-0812">Transmembrane</keyword>
<feature type="transmembrane region" description="Helical" evidence="2">
    <location>
        <begin position="43"/>
        <end position="62"/>
    </location>
</feature>
<keyword evidence="2" id="KW-1133">Transmembrane helix</keyword>
<dbReference type="Proteomes" id="UP000321577">
    <property type="component" value="Unassembled WGS sequence"/>
</dbReference>
<comment type="caution">
    <text evidence="3">The sequence shown here is derived from an EMBL/GenBank/DDBJ whole genome shotgun (WGS) entry which is preliminary data.</text>
</comment>
<feature type="transmembrane region" description="Helical" evidence="2">
    <location>
        <begin position="141"/>
        <end position="161"/>
    </location>
</feature>
<dbReference type="EMBL" id="BKAG01000042">
    <property type="protein sequence ID" value="GEP45118.1"/>
    <property type="molecule type" value="Genomic_DNA"/>
</dbReference>
<feature type="transmembrane region" description="Helical" evidence="2">
    <location>
        <begin position="97"/>
        <end position="121"/>
    </location>
</feature>
<organism evidence="3 4">
    <name type="scientific">Brevifollis gellanilyticus</name>
    <dbReference type="NCBI Taxonomy" id="748831"/>
    <lineage>
        <taxon>Bacteria</taxon>
        <taxon>Pseudomonadati</taxon>
        <taxon>Verrucomicrobiota</taxon>
        <taxon>Verrucomicrobiia</taxon>
        <taxon>Verrucomicrobiales</taxon>
        <taxon>Verrucomicrobiaceae</taxon>
    </lineage>
</organism>
<evidence type="ECO:0000256" key="2">
    <source>
        <dbReference type="SAM" id="Phobius"/>
    </source>
</evidence>